<dbReference type="SUPFAM" id="SSF50800">
    <property type="entry name" value="PK beta-barrel domain-like"/>
    <property type="match status" value="1"/>
</dbReference>
<dbReference type="PRINTS" id="PR01050">
    <property type="entry name" value="PYRUVTKNASE"/>
</dbReference>
<dbReference type="PANTHER" id="PTHR11817">
    <property type="entry name" value="PYRUVATE KINASE"/>
    <property type="match status" value="1"/>
</dbReference>
<dbReference type="AlphaFoldDB" id="A0A160TTU7"/>
<dbReference type="InterPro" id="IPR018209">
    <property type="entry name" value="Pyrv_Knase_AS"/>
</dbReference>
<keyword evidence="5" id="KW-0479">Metal-binding</keyword>
<evidence type="ECO:0000256" key="10">
    <source>
        <dbReference type="ARBA" id="ARBA00023152"/>
    </source>
</evidence>
<dbReference type="NCBIfam" id="NF004491">
    <property type="entry name" value="PRK05826.1"/>
    <property type="match status" value="1"/>
</dbReference>
<evidence type="ECO:0000256" key="2">
    <source>
        <dbReference type="ARBA" id="ARBA00008663"/>
    </source>
</evidence>
<dbReference type="Gene3D" id="2.40.33.10">
    <property type="entry name" value="PK beta-barrel domain-like"/>
    <property type="match status" value="1"/>
</dbReference>
<gene>
    <name evidence="14" type="ORF">MGWOODY_XGa1538</name>
</gene>
<dbReference type="SUPFAM" id="SSF51621">
    <property type="entry name" value="Phosphoenolpyruvate/pyruvate domain"/>
    <property type="match status" value="1"/>
</dbReference>
<feature type="domain" description="Pyruvate kinase C-terminal" evidence="13">
    <location>
        <begin position="380"/>
        <end position="494"/>
    </location>
</feature>
<evidence type="ECO:0000256" key="7">
    <source>
        <dbReference type="ARBA" id="ARBA00022777"/>
    </source>
</evidence>
<dbReference type="PROSITE" id="PS00110">
    <property type="entry name" value="PYRUVATE_KINASE"/>
    <property type="match status" value="1"/>
</dbReference>
<dbReference type="NCBIfam" id="TIGR01064">
    <property type="entry name" value="pyruv_kin"/>
    <property type="match status" value="1"/>
</dbReference>
<dbReference type="FunFam" id="2.40.33.10:FF:000001">
    <property type="entry name" value="Pyruvate kinase"/>
    <property type="match status" value="1"/>
</dbReference>
<evidence type="ECO:0000259" key="12">
    <source>
        <dbReference type="Pfam" id="PF00224"/>
    </source>
</evidence>
<keyword evidence="7 14" id="KW-0418">Kinase</keyword>
<dbReference type="GO" id="GO:0004743">
    <property type="term" value="F:pyruvate kinase activity"/>
    <property type="evidence" value="ECO:0007669"/>
    <property type="project" value="UniProtKB-EC"/>
</dbReference>
<dbReference type="InterPro" id="IPR001697">
    <property type="entry name" value="Pyr_Knase"/>
</dbReference>
<accession>A0A160TTU7</accession>
<keyword evidence="9" id="KW-0460">Magnesium</keyword>
<dbReference type="Pfam" id="PF00224">
    <property type="entry name" value="PK"/>
    <property type="match status" value="1"/>
</dbReference>
<reference evidence="14" key="1">
    <citation type="submission" date="2015-10" db="EMBL/GenBank/DDBJ databases">
        <authorList>
            <person name="Gilbert D.G."/>
        </authorList>
    </citation>
    <scope>NUCLEOTIDE SEQUENCE</scope>
</reference>
<dbReference type="InterPro" id="IPR015806">
    <property type="entry name" value="Pyrv_Knase_insert_dom_sf"/>
</dbReference>
<protein>
    <recommendedName>
        <fullName evidence="3">pyruvate kinase</fullName>
        <ecNumber evidence="3">2.7.1.40</ecNumber>
    </recommendedName>
</protein>
<dbReference type="GO" id="GO:0005524">
    <property type="term" value="F:ATP binding"/>
    <property type="evidence" value="ECO:0007669"/>
    <property type="project" value="UniProtKB-KW"/>
</dbReference>
<dbReference type="Pfam" id="PF02887">
    <property type="entry name" value="PK_C"/>
    <property type="match status" value="1"/>
</dbReference>
<dbReference type="InterPro" id="IPR015793">
    <property type="entry name" value="Pyrv_Knase_brl"/>
</dbReference>
<keyword evidence="4 14" id="KW-0808">Transferase</keyword>
<dbReference type="NCBIfam" id="NF004978">
    <property type="entry name" value="PRK06354.1"/>
    <property type="match status" value="1"/>
</dbReference>
<evidence type="ECO:0000256" key="9">
    <source>
        <dbReference type="ARBA" id="ARBA00022842"/>
    </source>
</evidence>
<feature type="domain" description="Pyruvate kinase barrel" evidence="12">
    <location>
        <begin position="26"/>
        <end position="348"/>
    </location>
</feature>
<proteinExistence type="inferred from homology"/>
<evidence type="ECO:0000256" key="4">
    <source>
        <dbReference type="ARBA" id="ARBA00022679"/>
    </source>
</evidence>
<evidence type="ECO:0000256" key="11">
    <source>
        <dbReference type="ARBA" id="ARBA00023317"/>
    </source>
</evidence>
<dbReference type="InterPro" id="IPR040442">
    <property type="entry name" value="Pyrv_kinase-like_dom_sf"/>
</dbReference>
<evidence type="ECO:0000256" key="3">
    <source>
        <dbReference type="ARBA" id="ARBA00012142"/>
    </source>
</evidence>
<dbReference type="GO" id="GO:0016301">
    <property type="term" value="F:kinase activity"/>
    <property type="evidence" value="ECO:0007669"/>
    <property type="project" value="UniProtKB-KW"/>
</dbReference>
<dbReference type="Gene3D" id="3.20.20.60">
    <property type="entry name" value="Phosphoenolpyruvate-binding domains"/>
    <property type="match status" value="1"/>
</dbReference>
<evidence type="ECO:0000256" key="5">
    <source>
        <dbReference type="ARBA" id="ARBA00022723"/>
    </source>
</evidence>
<dbReference type="EMBL" id="CZRL01000097">
    <property type="protein sequence ID" value="CUS53647.1"/>
    <property type="molecule type" value="Genomic_DNA"/>
</dbReference>
<dbReference type="InterPro" id="IPR015813">
    <property type="entry name" value="Pyrv/PenolPyrv_kinase-like_dom"/>
</dbReference>
<dbReference type="GO" id="GO:0030955">
    <property type="term" value="F:potassium ion binding"/>
    <property type="evidence" value="ECO:0007669"/>
    <property type="project" value="InterPro"/>
</dbReference>
<sequence>MMLGVVASAQSQSLFHIRDCLMEVKRRTKIIVSLGPATDNAKVMAALVQEGIDVARINMSHGSPEDHRRRAALLRKCTQEQNRSVGLLVDLQGPKIRIQGFRQGPIQLRNGKIFTIDPALGSQAGTDQSVGTTYQALPEDVAQGDRLLLDDGNITLRVEEVSQNQIITRVISGGELQDFKGINLQGGGLSAAALTDKDHEDIRAAVDIGADYLGVSFVRNGADVETARMLLRAAGSEAHLIAKVERREALDHIDEIIATADAVMVARGDLGVEIGDSEVPGVQKKLITQAQRHNSVSITATQMMQSMVNNPQPTRAEVSDVANAVLDGTDAVMLSAETAVGRHPVRVVAAMNRICLAAERHRSVLVSGHRMEARFDAIDETIAMATMYTANHFDVAGILALTESGSTAKWMSGISSGIPIYAGTRWPQTERWMSLYRGVYPVSFDASSLPRGDINRVAIEELRSRGLVNDGDRIIITKGDFSGIGGGTNAMKIVEVGQITGEAE</sequence>
<keyword evidence="8" id="KW-0067">ATP-binding</keyword>
<dbReference type="SUPFAM" id="SSF52935">
    <property type="entry name" value="PK C-terminal domain-like"/>
    <property type="match status" value="1"/>
</dbReference>
<evidence type="ECO:0000256" key="8">
    <source>
        <dbReference type="ARBA" id="ARBA00022840"/>
    </source>
</evidence>
<dbReference type="Gene3D" id="3.40.1380.20">
    <property type="entry name" value="Pyruvate kinase, C-terminal domain"/>
    <property type="match status" value="1"/>
</dbReference>
<evidence type="ECO:0000259" key="13">
    <source>
        <dbReference type="Pfam" id="PF02887"/>
    </source>
</evidence>
<keyword evidence="10" id="KW-0324">Glycolysis</keyword>
<comment type="pathway">
    <text evidence="1">Carbohydrate degradation; glycolysis; pyruvate from D-glyceraldehyde 3-phosphate: step 5/5.</text>
</comment>
<evidence type="ECO:0000313" key="14">
    <source>
        <dbReference type="EMBL" id="CUS53647.1"/>
    </source>
</evidence>
<keyword evidence="6" id="KW-0547">Nucleotide-binding</keyword>
<keyword evidence="11 14" id="KW-0670">Pyruvate</keyword>
<comment type="similarity">
    <text evidence="2">Belongs to the pyruvate kinase family.</text>
</comment>
<evidence type="ECO:0000256" key="6">
    <source>
        <dbReference type="ARBA" id="ARBA00022741"/>
    </source>
</evidence>
<dbReference type="EC" id="2.7.1.40" evidence="3"/>
<dbReference type="UniPathway" id="UPA00109">
    <property type="reaction ID" value="UER00188"/>
</dbReference>
<dbReference type="InterPro" id="IPR036918">
    <property type="entry name" value="Pyrv_Knase_C_sf"/>
</dbReference>
<dbReference type="InterPro" id="IPR011037">
    <property type="entry name" value="Pyrv_Knase-like_insert_dom_sf"/>
</dbReference>
<name>A0A160TTU7_9ZZZZ</name>
<evidence type="ECO:0000256" key="1">
    <source>
        <dbReference type="ARBA" id="ARBA00004997"/>
    </source>
</evidence>
<dbReference type="GO" id="GO:0000287">
    <property type="term" value="F:magnesium ion binding"/>
    <property type="evidence" value="ECO:0007669"/>
    <property type="project" value="InterPro"/>
</dbReference>
<organism evidence="14">
    <name type="scientific">hydrothermal vent metagenome</name>
    <dbReference type="NCBI Taxonomy" id="652676"/>
    <lineage>
        <taxon>unclassified sequences</taxon>
        <taxon>metagenomes</taxon>
        <taxon>ecological metagenomes</taxon>
    </lineage>
</organism>
<dbReference type="InterPro" id="IPR015795">
    <property type="entry name" value="Pyrv_Knase_C"/>
</dbReference>